<dbReference type="RefSeq" id="WP_094521595.1">
    <property type="nucleotide sequence ID" value="NZ_VBRV01000001.1"/>
</dbReference>
<evidence type="ECO:0000313" key="4">
    <source>
        <dbReference type="Proteomes" id="UP000215452"/>
    </source>
</evidence>
<dbReference type="GO" id="GO:0016226">
    <property type="term" value="P:iron-sulfur cluster assembly"/>
    <property type="evidence" value="ECO:0007669"/>
    <property type="project" value="InterPro"/>
</dbReference>
<sequence length="142" mass="16652">MYKDFSKRRDIILSSNKKFNEKKRICLTKNSQINENCDDRASLDLEIFEKKIEKIQFCASGCSLLIASCYLFEKILIKKTINQVKILLDKYEKMINFQEIIPELHSLNALVMVKNHPNRLVCVNIPVKLLKNQLGNYEKNQN</sequence>
<reference evidence="2 4" key="1">
    <citation type="submission" date="2017-08" db="EMBL/GenBank/DDBJ databases">
        <title>The complete genome sequence of a Mycoplasma hyopneumoniae isolate in Korea.</title>
        <authorList>
            <person name="Han J."/>
            <person name="Lee N."/>
        </authorList>
    </citation>
    <scope>NUCLEOTIDE SEQUENCE [LARGE SCALE GENOMIC DNA]</scope>
    <source>
        <strain evidence="2 4">KM014</strain>
    </source>
</reference>
<dbReference type="Gene3D" id="3.90.1010.10">
    <property type="match status" value="1"/>
</dbReference>
<dbReference type="Proteomes" id="UP001203104">
    <property type="component" value="Unassembled WGS sequence"/>
</dbReference>
<evidence type="ECO:0000259" key="1">
    <source>
        <dbReference type="Pfam" id="PF01592"/>
    </source>
</evidence>
<protein>
    <submittedName>
        <fullName evidence="2 3">Iron-sulfur cluster assembly scaffold protein</fullName>
    </submittedName>
</protein>
<dbReference type="EMBL" id="CP022714">
    <property type="protein sequence ID" value="ASU14321.1"/>
    <property type="molecule type" value="Genomic_DNA"/>
</dbReference>
<name>A0A223M9T9_MESHO</name>
<feature type="domain" description="NIF system FeS cluster assembly NifU N-terminal" evidence="1">
    <location>
        <begin position="30"/>
        <end position="89"/>
    </location>
</feature>
<evidence type="ECO:0000313" key="3">
    <source>
        <dbReference type="EMBL" id="MCI8283206.1"/>
    </source>
</evidence>
<reference evidence="3 5" key="2">
    <citation type="submission" date="2019-05" db="EMBL/GenBank/DDBJ databases">
        <title>Genome sequencing and assembly of Mycoplasma hyopneumoniae strains UFV01 and UFV02.</title>
        <authorList>
            <person name="De Souza L.F."/>
            <person name="Gonzaga N.F."/>
            <person name="Santos M.R."/>
            <person name="Deeney A.S."/>
            <person name="Vidigal P.M.P."/>
            <person name="Moreira M.A.S."/>
            <person name="Fietto J.R.L."/>
            <person name="Bressan G.C."/>
            <person name="Rycroft A.N."/>
            <person name="Silva Junior A."/>
        </authorList>
    </citation>
    <scope>NUCLEOTIDE SEQUENCE [LARGE SCALE GENOMIC DNA]</scope>
    <source>
        <strain evidence="3 5">UFV01</strain>
    </source>
</reference>
<dbReference type="Pfam" id="PF01592">
    <property type="entry name" value="NifU_N"/>
    <property type="match status" value="1"/>
</dbReference>
<dbReference type="CDD" id="cd06664">
    <property type="entry name" value="IscU_like"/>
    <property type="match status" value="1"/>
</dbReference>
<dbReference type="EMBL" id="VBRW01000002">
    <property type="protein sequence ID" value="MCI8283206.1"/>
    <property type="molecule type" value="Genomic_DNA"/>
</dbReference>
<dbReference type="GO" id="GO:0005506">
    <property type="term" value="F:iron ion binding"/>
    <property type="evidence" value="ECO:0007669"/>
    <property type="project" value="InterPro"/>
</dbReference>
<evidence type="ECO:0000313" key="2">
    <source>
        <dbReference type="EMBL" id="ASU14321.1"/>
    </source>
</evidence>
<dbReference type="GO" id="GO:0051536">
    <property type="term" value="F:iron-sulfur cluster binding"/>
    <property type="evidence" value="ECO:0007669"/>
    <property type="project" value="InterPro"/>
</dbReference>
<organism evidence="2 4">
    <name type="scientific">Mesomycoplasma hyopneumoniae</name>
    <name type="common">Mycoplasma hyopneumoniae</name>
    <dbReference type="NCBI Taxonomy" id="2099"/>
    <lineage>
        <taxon>Bacteria</taxon>
        <taxon>Bacillati</taxon>
        <taxon>Mycoplasmatota</taxon>
        <taxon>Mycoplasmoidales</taxon>
        <taxon>Metamycoplasmataceae</taxon>
        <taxon>Mesomycoplasma</taxon>
    </lineage>
</organism>
<proteinExistence type="predicted"/>
<evidence type="ECO:0000313" key="5">
    <source>
        <dbReference type="Proteomes" id="UP001203104"/>
    </source>
</evidence>
<dbReference type="AlphaFoldDB" id="A0A223M9T9"/>
<gene>
    <name evidence="2" type="primary">iscU</name>
    <name evidence="2" type="ORF">CIB43_00425</name>
    <name evidence="3" type="ORF">FEF30_01255</name>
</gene>
<dbReference type="Proteomes" id="UP000215452">
    <property type="component" value="Chromosome"/>
</dbReference>
<dbReference type="InterPro" id="IPR002871">
    <property type="entry name" value="NIF_FeS_clus_asmbl_NifU_N"/>
</dbReference>
<accession>A0A223M9T9</accession>
<dbReference type="SUPFAM" id="SSF82649">
    <property type="entry name" value="SufE/NifU"/>
    <property type="match status" value="1"/>
</dbReference>